<protein>
    <submittedName>
        <fullName evidence="1">GtrA family protein</fullName>
    </submittedName>
</protein>
<reference evidence="1 2" key="1">
    <citation type="submission" date="2017-11" db="EMBL/GenBank/DDBJ databases">
        <title>Infants hospitalized years apart are colonized by the same room-sourced microbial strains.</title>
        <authorList>
            <person name="Brooks B."/>
            <person name="Olm M.R."/>
            <person name="Firek B.A."/>
            <person name="Baker R."/>
            <person name="Thomas B.C."/>
            <person name="Morowitz M.J."/>
            <person name="Banfield J.F."/>
        </authorList>
    </citation>
    <scope>NUCLEOTIDE SEQUENCE [LARGE SCALE GENOMIC DNA]</scope>
    <source>
        <strain evidence="1">S2_012_000_R3_87</strain>
    </source>
</reference>
<comment type="caution">
    <text evidence="1">The sequence shown here is derived from an EMBL/GenBank/DDBJ whole genome shotgun (WGS) entry which is preliminary data.</text>
</comment>
<organism evidence="1 2">
    <name type="scientific">Corynebacterium urealyticum</name>
    <dbReference type="NCBI Taxonomy" id="43771"/>
    <lineage>
        <taxon>Bacteria</taxon>
        <taxon>Bacillati</taxon>
        <taxon>Actinomycetota</taxon>
        <taxon>Actinomycetes</taxon>
        <taxon>Mycobacteriales</taxon>
        <taxon>Corynebacteriaceae</taxon>
        <taxon>Corynebacterium</taxon>
    </lineage>
</organism>
<dbReference type="EMBL" id="QFNY01000240">
    <property type="protein sequence ID" value="PZO98945.1"/>
    <property type="molecule type" value="Genomic_DNA"/>
</dbReference>
<evidence type="ECO:0000313" key="1">
    <source>
        <dbReference type="EMBL" id="PZO98945.1"/>
    </source>
</evidence>
<sequence>MSNERPEQPVTSDARGADGVAAANGAAGVETTANSAAGAEAGAGDVVVKNNIGLNQQIFRFILTGGLSAIVDLGSTLFLRFV</sequence>
<dbReference type="Proteomes" id="UP000249451">
    <property type="component" value="Unassembled WGS sequence"/>
</dbReference>
<name>A0A2W5CVG6_9CORY</name>
<feature type="non-terminal residue" evidence="1">
    <location>
        <position position="82"/>
    </location>
</feature>
<evidence type="ECO:0000313" key="2">
    <source>
        <dbReference type="Proteomes" id="UP000249451"/>
    </source>
</evidence>
<proteinExistence type="predicted"/>
<dbReference type="AlphaFoldDB" id="A0A2W5CVG6"/>
<gene>
    <name evidence="1" type="ORF">DI609_09420</name>
</gene>
<accession>A0A2W5CVG6</accession>